<name>A0A3N4KWM6_9PEZI</name>
<dbReference type="STRING" id="1392247.A0A3N4KWM6"/>
<dbReference type="OrthoDB" id="28455at2759"/>
<feature type="compositionally biased region" description="Basic and acidic residues" evidence="6">
    <location>
        <begin position="127"/>
        <end position="170"/>
    </location>
</feature>
<dbReference type="Pfam" id="PF04939">
    <property type="entry name" value="RRS1"/>
    <property type="match status" value="1"/>
</dbReference>
<protein>
    <recommendedName>
        <fullName evidence="5">Ribosome biogenesis regulatory protein</fullName>
    </recommendedName>
</protein>
<gene>
    <name evidence="7" type="ORF">P167DRAFT_552220</name>
</gene>
<evidence type="ECO:0000256" key="5">
    <source>
        <dbReference type="RuleBase" id="RU364132"/>
    </source>
</evidence>
<evidence type="ECO:0000256" key="3">
    <source>
        <dbReference type="ARBA" id="ARBA00022517"/>
    </source>
</evidence>
<keyword evidence="4 5" id="KW-0539">Nucleus</keyword>
<keyword evidence="8" id="KW-1185">Reference proteome</keyword>
<dbReference type="FunCoup" id="A0A3N4KWM6">
    <property type="interactions" value="550"/>
</dbReference>
<accession>A0A3N4KWM6</accession>
<dbReference type="GO" id="GO:0005634">
    <property type="term" value="C:nucleus"/>
    <property type="evidence" value="ECO:0007669"/>
    <property type="project" value="UniProtKB-SubCell"/>
</dbReference>
<comment type="subcellular location">
    <subcellularLocation>
        <location evidence="1 5">Nucleus</location>
    </subcellularLocation>
</comment>
<evidence type="ECO:0000256" key="4">
    <source>
        <dbReference type="ARBA" id="ARBA00023242"/>
    </source>
</evidence>
<organism evidence="7 8">
    <name type="scientific">Morchella conica CCBAS932</name>
    <dbReference type="NCBI Taxonomy" id="1392247"/>
    <lineage>
        <taxon>Eukaryota</taxon>
        <taxon>Fungi</taxon>
        <taxon>Dikarya</taxon>
        <taxon>Ascomycota</taxon>
        <taxon>Pezizomycotina</taxon>
        <taxon>Pezizomycetes</taxon>
        <taxon>Pezizales</taxon>
        <taxon>Morchellaceae</taxon>
        <taxon>Morchella</taxon>
    </lineage>
</organism>
<dbReference type="InParanoid" id="A0A3N4KWM6"/>
<proteinExistence type="inferred from homology"/>
<evidence type="ECO:0000313" key="7">
    <source>
        <dbReference type="EMBL" id="RPB14954.1"/>
    </source>
</evidence>
<evidence type="ECO:0000256" key="6">
    <source>
        <dbReference type="SAM" id="MobiDB-lite"/>
    </source>
</evidence>
<dbReference type="AlphaFoldDB" id="A0A3N4KWM6"/>
<dbReference type="Proteomes" id="UP000277580">
    <property type="component" value="Unassembled WGS sequence"/>
</dbReference>
<dbReference type="EMBL" id="ML119115">
    <property type="protein sequence ID" value="RPB14954.1"/>
    <property type="molecule type" value="Genomic_DNA"/>
</dbReference>
<dbReference type="GO" id="GO:0042254">
    <property type="term" value="P:ribosome biogenesis"/>
    <property type="evidence" value="ECO:0007669"/>
    <property type="project" value="UniProtKB-KW"/>
</dbReference>
<reference evidence="7 8" key="1">
    <citation type="journal article" date="2018" name="Nat. Ecol. Evol.">
        <title>Pezizomycetes genomes reveal the molecular basis of ectomycorrhizal truffle lifestyle.</title>
        <authorList>
            <person name="Murat C."/>
            <person name="Payen T."/>
            <person name="Noel B."/>
            <person name="Kuo A."/>
            <person name="Morin E."/>
            <person name="Chen J."/>
            <person name="Kohler A."/>
            <person name="Krizsan K."/>
            <person name="Balestrini R."/>
            <person name="Da Silva C."/>
            <person name="Montanini B."/>
            <person name="Hainaut M."/>
            <person name="Levati E."/>
            <person name="Barry K.W."/>
            <person name="Belfiori B."/>
            <person name="Cichocki N."/>
            <person name="Clum A."/>
            <person name="Dockter R.B."/>
            <person name="Fauchery L."/>
            <person name="Guy J."/>
            <person name="Iotti M."/>
            <person name="Le Tacon F."/>
            <person name="Lindquist E.A."/>
            <person name="Lipzen A."/>
            <person name="Malagnac F."/>
            <person name="Mello A."/>
            <person name="Molinier V."/>
            <person name="Miyauchi S."/>
            <person name="Poulain J."/>
            <person name="Riccioni C."/>
            <person name="Rubini A."/>
            <person name="Sitrit Y."/>
            <person name="Splivallo R."/>
            <person name="Traeger S."/>
            <person name="Wang M."/>
            <person name="Zifcakova L."/>
            <person name="Wipf D."/>
            <person name="Zambonelli A."/>
            <person name="Paolocci F."/>
            <person name="Nowrousian M."/>
            <person name="Ottonello S."/>
            <person name="Baldrian P."/>
            <person name="Spatafora J.W."/>
            <person name="Henrissat B."/>
            <person name="Nagy L.G."/>
            <person name="Aury J.M."/>
            <person name="Wincker P."/>
            <person name="Grigoriev I.V."/>
            <person name="Bonfante P."/>
            <person name="Martin F.M."/>
        </authorList>
    </citation>
    <scope>NUCLEOTIDE SEQUENCE [LARGE SCALE GENOMIC DNA]</scope>
    <source>
        <strain evidence="7 8">CCBAS932</strain>
    </source>
</reference>
<evidence type="ECO:0000256" key="2">
    <source>
        <dbReference type="ARBA" id="ARBA00010077"/>
    </source>
</evidence>
<keyword evidence="3 5" id="KW-0690">Ribosome biogenesis</keyword>
<evidence type="ECO:0000313" key="8">
    <source>
        <dbReference type="Proteomes" id="UP000277580"/>
    </source>
</evidence>
<comment type="function">
    <text evidence="5">Involved in ribosomal large subunit assembly.</text>
</comment>
<dbReference type="InterPro" id="IPR007023">
    <property type="entry name" value="Ribosom_reg"/>
</dbReference>
<sequence>MGNLCAFDTNPLDPAAYKESLEQCLQEAARDGAQALINQVLTTITLKSTPDGVYAELPEPVTPLPREKPIPKAKEPTKWELFAKKKGIKAKEKDGKLVYDEEKGEWVPKWGYKGKNKDGEGDWIVEVDEKKQKKRTGEEEDVDPRSLSRAERIERIKKNERQMKKNEKRAVTGGKVWAPKGAGVKKR</sequence>
<feature type="region of interest" description="Disordered" evidence="6">
    <location>
        <begin position="117"/>
        <end position="187"/>
    </location>
</feature>
<feature type="compositionally biased region" description="Basic and acidic residues" evidence="6">
    <location>
        <begin position="65"/>
        <end position="76"/>
    </location>
</feature>
<feature type="region of interest" description="Disordered" evidence="6">
    <location>
        <begin position="52"/>
        <end position="76"/>
    </location>
</feature>
<comment type="similarity">
    <text evidence="2 5">Belongs to the RRS1 family.</text>
</comment>
<evidence type="ECO:0000256" key="1">
    <source>
        <dbReference type="ARBA" id="ARBA00004123"/>
    </source>
</evidence>